<dbReference type="InterPro" id="IPR036259">
    <property type="entry name" value="MFS_trans_sf"/>
</dbReference>
<evidence type="ECO:0000313" key="9">
    <source>
        <dbReference type="EMBL" id="MYM35856.1"/>
    </source>
</evidence>
<keyword evidence="5 7" id="KW-1133">Transmembrane helix</keyword>
<feature type="transmembrane region" description="Helical" evidence="7">
    <location>
        <begin position="425"/>
        <end position="445"/>
    </location>
</feature>
<evidence type="ECO:0000259" key="8">
    <source>
        <dbReference type="PROSITE" id="PS50850"/>
    </source>
</evidence>
<evidence type="ECO:0000256" key="7">
    <source>
        <dbReference type="SAM" id="Phobius"/>
    </source>
</evidence>
<evidence type="ECO:0000256" key="5">
    <source>
        <dbReference type="ARBA" id="ARBA00022989"/>
    </source>
</evidence>
<dbReference type="RefSeq" id="WP_160991225.1">
    <property type="nucleotide sequence ID" value="NZ_WWCO01000010.1"/>
</dbReference>
<dbReference type="EMBL" id="WWCO01000010">
    <property type="protein sequence ID" value="MYM35856.1"/>
    <property type="molecule type" value="Genomic_DNA"/>
</dbReference>
<keyword evidence="6 7" id="KW-0472">Membrane</keyword>
<evidence type="ECO:0000256" key="1">
    <source>
        <dbReference type="ARBA" id="ARBA00004651"/>
    </source>
</evidence>
<dbReference type="AlphaFoldDB" id="A0A6L8MDX1"/>
<comment type="caution">
    <text evidence="10">The sequence shown here is derived from an EMBL/GenBank/DDBJ whole genome shotgun (WGS) entry which is preliminary data.</text>
</comment>
<feature type="transmembrane region" description="Helical" evidence="7">
    <location>
        <begin position="307"/>
        <end position="328"/>
    </location>
</feature>
<evidence type="ECO:0000256" key="3">
    <source>
        <dbReference type="ARBA" id="ARBA00022475"/>
    </source>
</evidence>
<reference evidence="11 12" key="1">
    <citation type="submission" date="2019-12" db="EMBL/GenBank/DDBJ databases">
        <title>Novel species isolated from a subtropical stream in China.</title>
        <authorList>
            <person name="Lu H."/>
        </authorList>
    </citation>
    <scope>NUCLEOTIDE SEQUENCE [LARGE SCALE GENOMIC DNA]</scope>
    <source>
        <strain evidence="10 12">FT50W</strain>
        <strain evidence="9 11">FT94W</strain>
    </source>
</reference>
<evidence type="ECO:0000313" key="11">
    <source>
        <dbReference type="Proteomes" id="UP000449678"/>
    </source>
</evidence>
<dbReference type="Proteomes" id="UP000449678">
    <property type="component" value="Unassembled WGS sequence"/>
</dbReference>
<feature type="transmembrane region" description="Helical" evidence="7">
    <location>
        <begin position="216"/>
        <end position="235"/>
    </location>
</feature>
<keyword evidence="11" id="KW-1185">Reference proteome</keyword>
<accession>A0A6L8MDX1</accession>
<dbReference type="GO" id="GO:0022857">
    <property type="term" value="F:transmembrane transporter activity"/>
    <property type="evidence" value="ECO:0007669"/>
    <property type="project" value="InterPro"/>
</dbReference>
<feature type="transmembrane region" description="Helical" evidence="7">
    <location>
        <begin position="82"/>
        <end position="105"/>
    </location>
</feature>
<keyword evidence="4 7" id="KW-0812">Transmembrane</keyword>
<feature type="transmembrane region" description="Helical" evidence="7">
    <location>
        <begin position="340"/>
        <end position="358"/>
    </location>
</feature>
<comment type="subcellular location">
    <subcellularLocation>
        <location evidence="1">Cell membrane</location>
        <topology evidence="1">Multi-pass membrane protein</topology>
    </subcellularLocation>
</comment>
<feature type="transmembrane region" description="Helical" evidence="7">
    <location>
        <begin position="396"/>
        <end position="419"/>
    </location>
</feature>
<evidence type="ECO:0000256" key="2">
    <source>
        <dbReference type="ARBA" id="ARBA00022448"/>
    </source>
</evidence>
<keyword evidence="3" id="KW-1003">Cell membrane</keyword>
<dbReference type="GO" id="GO:0005886">
    <property type="term" value="C:plasma membrane"/>
    <property type="evidence" value="ECO:0007669"/>
    <property type="project" value="UniProtKB-SubCell"/>
</dbReference>
<evidence type="ECO:0000256" key="4">
    <source>
        <dbReference type="ARBA" id="ARBA00022692"/>
    </source>
</evidence>
<sequence length="454" mass="48629">MANTTSINDVQAAQAGVHAHQHQTSPGARSINARDGHISPGEIAIGVVIGRASEYFDFFVYAIASALVFPSVFFPYDSRLDGTLYAFAIFALAFIARPIGTVAFMAIQHRFTRETKLTLALMIMGVSTAGIAFLPDYASLGTTSIVFLALLRVGQGIAQGGSWDGLPSLLALNAPEHKRGWYAMLGQLGAPIGFVIAAGLFSYLMANLNSLDFLEWGWRFPFYVAFAINVVALFARLRLVTTHEYSHLLDEHQLDPVPVGELLSSQTRNIIIGALAALASYALFHLVTVFPLSWITLTSQRSIAGFLQVQMVGVTLMAIAIIISGYLADRVGRRHTLGTLATLIGIFSLFVPFLIGNGETSQDAFILIGFTLLGLSYGQASGAVTAQFPQRFRYTGAALTSDVAWLIGAGFAPLVALGLSSHFGLAYAGVYLLSGAVASLAALSINRAWNIRDN</sequence>
<dbReference type="EMBL" id="WWCP01000002">
    <property type="protein sequence ID" value="MYM80973.1"/>
    <property type="molecule type" value="Genomic_DNA"/>
</dbReference>
<dbReference type="PROSITE" id="PS00216">
    <property type="entry name" value="SUGAR_TRANSPORT_1"/>
    <property type="match status" value="1"/>
</dbReference>
<dbReference type="SUPFAM" id="SSF103473">
    <property type="entry name" value="MFS general substrate transporter"/>
    <property type="match status" value="1"/>
</dbReference>
<dbReference type="Gene3D" id="1.20.1250.20">
    <property type="entry name" value="MFS general substrate transporter like domains"/>
    <property type="match status" value="2"/>
</dbReference>
<proteinExistence type="predicted"/>
<dbReference type="PANTHER" id="PTHR43045:SF2">
    <property type="entry name" value="INNER MEMBRANE METABOLITE TRANSPORT PROTEIN YHJE"/>
    <property type="match status" value="1"/>
</dbReference>
<evidence type="ECO:0000313" key="10">
    <source>
        <dbReference type="EMBL" id="MYM80973.1"/>
    </source>
</evidence>
<feature type="transmembrane region" description="Helical" evidence="7">
    <location>
        <begin position="181"/>
        <end position="204"/>
    </location>
</feature>
<feature type="transmembrane region" description="Helical" evidence="7">
    <location>
        <begin position="58"/>
        <end position="76"/>
    </location>
</feature>
<dbReference type="Pfam" id="PF07690">
    <property type="entry name" value="MFS_1"/>
    <property type="match status" value="1"/>
</dbReference>
<dbReference type="InterPro" id="IPR005829">
    <property type="entry name" value="Sugar_transporter_CS"/>
</dbReference>
<gene>
    <name evidence="9" type="ORF">GTP38_16090</name>
    <name evidence="10" type="ORF">GTP44_03220</name>
</gene>
<evidence type="ECO:0000256" key="6">
    <source>
        <dbReference type="ARBA" id="ARBA00023136"/>
    </source>
</evidence>
<feature type="transmembrane region" description="Helical" evidence="7">
    <location>
        <begin position="270"/>
        <end position="295"/>
    </location>
</feature>
<evidence type="ECO:0000313" key="12">
    <source>
        <dbReference type="Proteomes" id="UP000474565"/>
    </source>
</evidence>
<name>A0A6L8MDX1_9BURK</name>
<keyword evidence="2" id="KW-0813">Transport</keyword>
<feature type="transmembrane region" description="Helical" evidence="7">
    <location>
        <begin position="364"/>
        <end position="384"/>
    </location>
</feature>
<feature type="domain" description="Major facilitator superfamily (MFS) profile" evidence="8">
    <location>
        <begin position="43"/>
        <end position="453"/>
    </location>
</feature>
<dbReference type="PROSITE" id="PS50850">
    <property type="entry name" value="MFS"/>
    <property type="match status" value="1"/>
</dbReference>
<protein>
    <submittedName>
        <fullName evidence="10">MFS transporter</fullName>
    </submittedName>
</protein>
<dbReference type="InterPro" id="IPR011701">
    <property type="entry name" value="MFS"/>
</dbReference>
<dbReference type="InterPro" id="IPR020846">
    <property type="entry name" value="MFS_dom"/>
</dbReference>
<dbReference type="PANTHER" id="PTHR43045">
    <property type="entry name" value="SHIKIMATE TRANSPORTER"/>
    <property type="match status" value="1"/>
</dbReference>
<organism evidence="10 12">
    <name type="scientific">Duganella lactea</name>
    <dbReference type="NCBI Taxonomy" id="2692173"/>
    <lineage>
        <taxon>Bacteria</taxon>
        <taxon>Pseudomonadati</taxon>
        <taxon>Pseudomonadota</taxon>
        <taxon>Betaproteobacteria</taxon>
        <taxon>Burkholderiales</taxon>
        <taxon>Oxalobacteraceae</taxon>
        <taxon>Telluria group</taxon>
        <taxon>Duganella</taxon>
    </lineage>
</organism>
<dbReference type="Proteomes" id="UP000474565">
    <property type="component" value="Unassembled WGS sequence"/>
</dbReference>